<evidence type="ECO:0000313" key="4">
    <source>
        <dbReference type="Proteomes" id="UP000481861"/>
    </source>
</evidence>
<evidence type="ECO:0000256" key="1">
    <source>
        <dbReference type="SAM" id="MobiDB-lite"/>
    </source>
</evidence>
<feature type="domain" description="F-box" evidence="2">
    <location>
        <begin position="71"/>
        <end position="119"/>
    </location>
</feature>
<dbReference type="Proteomes" id="UP000481861">
    <property type="component" value="Unassembled WGS sequence"/>
</dbReference>
<evidence type="ECO:0000259" key="2">
    <source>
        <dbReference type="PROSITE" id="PS50181"/>
    </source>
</evidence>
<evidence type="ECO:0000313" key="3">
    <source>
        <dbReference type="EMBL" id="KAF2871094.1"/>
    </source>
</evidence>
<keyword evidence="4" id="KW-1185">Reference proteome</keyword>
<dbReference type="OrthoDB" id="3766406at2759"/>
<dbReference type="AlphaFoldDB" id="A0A7C8I552"/>
<feature type="region of interest" description="Disordered" evidence="1">
    <location>
        <begin position="1"/>
        <end position="53"/>
    </location>
</feature>
<accession>A0A7C8I552</accession>
<protein>
    <recommendedName>
        <fullName evidence="2">F-box domain-containing protein</fullName>
    </recommendedName>
</protein>
<sequence>MPKAARRITRNGAQPDRSAEKVQRSMRNRTQQKSAPVAPAKTNRNRRLPQKPALESLARSQSELEADPNRQSRLFSLPRELVRDIANRLPLASTISLTLTCKEAADVVGTQSWAQYKKLKQWSDDRQAFSALLVQDWGHILEFCVRCNALHPPLQPPRSHRETKLTKCCFGQNAMIDYLPKDESHCYNLVFTHIFDAMKTSESFASKNSFGPEIDLLAGEFTIAKRSIIWGLASSGRRVDGNLVVKHVHTFQSMGNKALVAKDLLSLPIRLCPHQSTTTDIPERSMQMRGSIELNGPLFTHAILSVLPAAARTGVDVSAFKKPTPLEREQMDAVRAGDKAYWRCRSCPTKYLVEHASDKLTITSWHSFGRDAYHAWKYWKWLVRREGKLLGFDKRNDEWWSPSRTVPDFTCE</sequence>
<name>A0A7C8I552_9PLEO</name>
<dbReference type="PROSITE" id="PS50181">
    <property type="entry name" value="FBOX"/>
    <property type="match status" value="1"/>
</dbReference>
<comment type="caution">
    <text evidence="3">The sequence shown here is derived from an EMBL/GenBank/DDBJ whole genome shotgun (WGS) entry which is preliminary data.</text>
</comment>
<reference evidence="3 4" key="1">
    <citation type="submission" date="2020-01" db="EMBL/GenBank/DDBJ databases">
        <authorList>
            <consortium name="DOE Joint Genome Institute"/>
            <person name="Haridas S."/>
            <person name="Albert R."/>
            <person name="Binder M."/>
            <person name="Bloem J."/>
            <person name="Labutti K."/>
            <person name="Salamov A."/>
            <person name="Andreopoulos B."/>
            <person name="Baker S.E."/>
            <person name="Barry K."/>
            <person name="Bills G."/>
            <person name="Bluhm B.H."/>
            <person name="Cannon C."/>
            <person name="Castanera R."/>
            <person name="Culley D.E."/>
            <person name="Daum C."/>
            <person name="Ezra D."/>
            <person name="Gonzalez J.B."/>
            <person name="Henrissat B."/>
            <person name="Kuo A."/>
            <person name="Liang C."/>
            <person name="Lipzen A."/>
            <person name="Lutzoni F."/>
            <person name="Magnuson J."/>
            <person name="Mondo S."/>
            <person name="Nolan M."/>
            <person name="Ohm R."/>
            <person name="Pangilinan J."/>
            <person name="Park H.-J.H."/>
            <person name="Ramirez L."/>
            <person name="Alfaro M."/>
            <person name="Sun H."/>
            <person name="Tritt A."/>
            <person name="Yoshinaga Y."/>
            <person name="Zwiers L.-H.L."/>
            <person name="Turgeon B.G."/>
            <person name="Goodwin S.B."/>
            <person name="Spatafora J.W."/>
            <person name="Crous P.W."/>
            <person name="Grigoriev I.V."/>
        </authorList>
    </citation>
    <scope>NUCLEOTIDE SEQUENCE [LARGE SCALE GENOMIC DNA]</scope>
    <source>
        <strain evidence="3 4">CBS 611.86</strain>
    </source>
</reference>
<gene>
    <name evidence="3" type="ORF">BDV95DRAFT_594994</name>
</gene>
<dbReference type="EMBL" id="JAADJZ010000012">
    <property type="protein sequence ID" value="KAF2871094.1"/>
    <property type="molecule type" value="Genomic_DNA"/>
</dbReference>
<dbReference type="InterPro" id="IPR001810">
    <property type="entry name" value="F-box_dom"/>
</dbReference>
<proteinExistence type="predicted"/>
<organism evidence="3 4">
    <name type="scientific">Massariosphaeria phaeospora</name>
    <dbReference type="NCBI Taxonomy" id="100035"/>
    <lineage>
        <taxon>Eukaryota</taxon>
        <taxon>Fungi</taxon>
        <taxon>Dikarya</taxon>
        <taxon>Ascomycota</taxon>
        <taxon>Pezizomycotina</taxon>
        <taxon>Dothideomycetes</taxon>
        <taxon>Pleosporomycetidae</taxon>
        <taxon>Pleosporales</taxon>
        <taxon>Pleosporales incertae sedis</taxon>
        <taxon>Massariosphaeria</taxon>
    </lineage>
</organism>